<accession>A0A839G8H5</accession>
<protein>
    <submittedName>
        <fullName evidence="3">Putative small secreted protein</fullName>
    </submittedName>
</protein>
<feature type="compositionally biased region" description="Low complexity" evidence="1">
    <location>
        <begin position="53"/>
        <end position="65"/>
    </location>
</feature>
<organism evidence="3 4">
    <name type="scientific">Rufibacter quisquiliarum</name>
    <dbReference type="NCBI Taxonomy" id="1549639"/>
    <lineage>
        <taxon>Bacteria</taxon>
        <taxon>Pseudomonadati</taxon>
        <taxon>Bacteroidota</taxon>
        <taxon>Cytophagia</taxon>
        <taxon>Cytophagales</taxon>
        <taxon>Hymenobacteraceae</taxon>
        <taxon>Rufibacter</taxon>
    </lineage>
</organism>
<feature type="chain" id="PRO_5032748223" evidence="2">
    <location>
        <begin position="19"/>
        <end position="92"/>
    </location>
</feature>
<sequence>MKKLLIWALAAGIAGLSACNSGSGTPPTVGADQNAEQLDGNQTGIVNPDPNDTTGATATEKTQTGVGNSSTRGEQNNSKSTTTQNQVLRDSM</sequence>
<dbReference type="Proteomes" id="UP000563094">
    <property type="component" value="Unassembled WGS sequence"/>
</dbReference>
<feature type="region of interest" description="Disordered" evidence="1">
    <location>
        <begin position="20"/>
        <end position="92"/>
    </location>
</feature>
<comment type="caution">
    <text evidence="3">The sequence shown here is derived from an EMBL/GenBank/DDBJ whole genome shotgun (WGS) entry which is preliminary data.</text>
</comment>
<gene>
    <name evidence="3" type="ORF">FHS90_000441</name>
</gene>
<dbReference type="RefSeq" id="WP_182511398.1">
    <property type="nucleotide sequence ID" value="NZ_JACJIQ010000001.1"/>
</dbReference>
<dbReference type="AlphaFoldDB" id="A0A839G8H5"/>
<proteinExistence type="predicted"/>
<evidence type="ECO:0000256" key="1">
    <source>
        <dbReference type="SAM" id="MobiDB-lite"/>
    </source>
</evidence>
<keyword evidence="4" id="KW-1185">Reference proteome</keyword>
<name>A0A839G8H5_9BACT</name>
<dbReference type="PROSITE" id="PS51257">
    <property type="entry name" value="PROKAR_LIPOPROTEIN"/>
    <property type="match status" value="1"/>
</dbReference>
<feature type="compositionally biased region" description="Polar residues" evidence="1">
    <location>
        <begin position="66"/>
        <end position="92"/>
    </location>
</feature>
<feature type="signal peptide" evidence="2">
    <location>
        <begin position="1"/>
        <end position="18"/>
    </location>
</feature>
<evidence type="ECO:0000256" key="2">
    <source>
        <dbReference type="SAM" id="SignalP"/>
    </source>
</evidence>
<reference evidence="3 4" key="1">
    <citation type="submission" date="2020-08" db="EMBL/GenBank/DDBJ databases">
        <title>Genomic Encyclopedia of Type Strains, Phase IV (KMG-IV): sequencing the most valuable type-strain genomes for metagenomic binning, comparative biology and taxonomic classification.</title>
        <authorList>
            <person name="Goeker M."/>
        </authorList>
    </citation>
    <scope>NUCLEOTIDE SEQUENCE [LARGE SCALE GENOMIC DNA]</scope>
    <source>
        <strain evidence="3 4">DSM 29854</strain>
    </source>
</reference>
<evidence type="ECO:0000313" key="3">
    <source>
        <dbReference type="EMBL" id="MBA9075744.1"/>
    </source>
</evidence>
<dbReference type="EMBL" id="JACJIQ010000001">
    <property type="protein sequence ID" value="MBA9075744.1"/>
    <property type="molecule type" value="Genomic_DNA"/>
</dbReference>
<feature type="compositionally biased region" description="Polar residues" evidence="1">
    <location>
        <begin position="34"/>
        <end position="45"/>
    </location>
</feature>
<evidence type="ECO:0000313" key="4">
    <source>
        <dbReference type="Proteomes" id="UP000563094"/>
    </source>
</evidence>
<keyword evidence="2" id="KW-0732">Signal</keyword>